<keyword evidence="2" id="KW-1185">Reference proteome</keyword>
<dbReference type="Proteomes" id="UP000270673">
    <property type="component" value="Chromosome"/>
</dbReference>
<dbReference type="KEGG" id="buy:D8S85_01125"/>
<protein>
    <submittedName>
        <fullName evidence="1">Uncharacterized protein</fullName>
    </submittedName>
</protein>
<dbReference type="InterPro" id="IPR046173">
    <property type="entry name" value="DUF6175"/>
</dbReference>
<name>A0A3S9VP76_9BACT</name>
<dbReference type="Pfam" id="PF19672">
    <property type="entry name" value="DUF6175"/>
    <property type="match status" value="1"/>
</dbReference>
<gene>
    <name evidence="1" type="ORF">D8S85_01125</name>
</gene>
<accession>A0A3S9VP76</accession>
<evidence type="ECO:0000313" key="1">
    <source>
        <dbReference type="EMBL" id="AZS28289.1"/>
    </source>
</evidence>
<dbReference type="AlphaFoldDB" id="A0A3S9VP76"/>
<organism evidence="1 2">
    <name type="scientific">Butyricimonas faecalis</name>
    <dbReference type="NCBI Taxonomy" id="2093856"/>
    <lineage>
        <taxon>Bacteria</taxon>
        <taxon>Pseudomonadati</taxon>
        <taxon>Bacteroidota</taxon>
        <taxon>Bacteroidia</taxon>
        <taxon>Bacteroidales</taxon>
        <taxon>Odoribacteraceae</taxon>
        <taxon>Butyricimonas</taxon>
    </lineage>
</organism>
<dbReference type="EMBL" id="CP032819">
    <property type="protein sequence ID" value="AZS28289.1"/>
    <property type="molecule type" value="Genomic_DNA"/>
</dbReference>
<dbReference type="RefSeq" id="WP_106624430.1">
    <property type="nucleotide sequence ID" value="NZ_CP032819.1"/>
</dbReference>
<evidence type="ECO:0000313" key="2">
    <source>
        <dbReference type="Proteomes" id="UP000270673"/>
    </source>
</evidence>
<dbReference type="OrthoDB" id="1044519at2"/>
<sequence>MKKWYLSLLFLFVFYGMKGQSYSGDVEFLSNIQGVIVVRATGIHEKKKEASEMAIKSAFYAYFFSGISGLNNGLPLIGEGGQEKFKDYFSRFFEGGRYFNFVRKEELMEEPERLRSKAYKAVVRLTFSNDALLRDMEMNQVVLTRTDVVPKTIELPSIMVVPYRKGNETFADLLQGDSDRRVAVSVIQKSFINKGVNTNDFEAKYRSIERRALHQADSRTSPDAELLKNSGSDVYVEVDLIKDITAEGARVTMNLKAYETSSGATLASETYISNRFKTNATDKLCYYAIQDVEDSFLKQVVAALAEKESKGNAVVLDFSLSGTAEIDFDTEVGDMGFPLSDVLRMWVKKNAKGGSYHIQGATAESVIFDRVQVPNRSDREEVMDANDFALSLFLYLKKQNVNCEKKVEGNTIYIKIIK</sequence>
<proteinExistence type="predicted"/>
<reference evidence="1 2" key="1">
    <citation type="submission" date="2018-10" db="EMBL/GenBank/DDBJ databases">
        <title>Butyricimonas faecalis sp. nov., isolated from human faeces and emended description of the genus Butyricimonas.</title>
        <authorList>
            <person name="Le Roy T."/>
            <person name="Van der Smissen P."/>
            <person name="Paquot A."/>
            <person name="Delzenne N."/>
            <person name="Muccioli G."/>
            <person name="Collet J.-F."/>
            <person name="Cani P.D."/>
        </authorList>
    </citation>
    <scope>NUCLEOTIDE SEQUENCE [LARGE SCALE GENOMIC DNA]</scope>
    <source>
        <strain evidence="1 2">H184</strain>
    </source>
</reference>